<proteinExistence type="predicted"/>
<feature type="transmembrane region" description="Helical" evidence="1">
    <location>
        <begin position="118"/>
        <end position="137"/>
    </location>
</feature>
<accession>A0ABD8AX12</accession>
<feature type="transmembrane region" description="Helical" evidence="1">
    <location>
        <begin position="63"/>
        <end position="87"/>
    </location>
</feature>
<dbReference type="RefSeq" id="WP_338708115.1">
    <property type="nucleotide sequence ID" value="NZ_CP145892.1"/>
</dbReference>
<gene>
    <name evidence="2" type="ORF">V6668_08150</name>
</gene>
<keyword evidence="1" id="KW-1133">Transmembrane helix</keyword>
<dbReference type="AlphaFoldDB" id="A0ABD8AX12"/>
<feature type="transmembrane region" description="Helical" evidence="1">
    <location>
        <begin position="23"/>
        <end position="43"/>
    </location>
</feature>
<keyword evidence="1" id="KW-0812">Transmembrane</keyword>
<organism evidence="2 3">
    <name type="scientific">Paenibacillus amylolyticus</name>
    <dbReference type="NCBI Taxonomy" id="1451"/>
    <lineage>
        <taxon>Bacteria</taxon>
        <taxon>Bacillati</taxon>
        <taxon>Bacillota</taxon>
        <taxon>Bacilli</taxon>
        <taxon>Bacillales</taxon>
        <taxon>Paenibacillaceae</taxon>
        <taxon>Paenibacillus</taxon>
    </lineage>
</organism>
<protein>
    <recommendedName>
        <fullName evidence="4">DUF3899 domain-containing protein</fullName>
    </recommendedName>
</protein>
<evidence type="ECO:0000256" key="1">
    <source>
        <dbReference type="SAM" id="Phobius"/>
    </source>
</evidence>
<keyword evidence="1" id="KW-0472">Membrane</keyword>
<name>A0ABD8AX12_PAEAM</name>
<dbReference type="Proteomes" id="UP001364764">
    <property type="component" value="Chromosome"/>
</dbReference>
<evidence type="ECO:0000313" key="3">
    <source>
        <dbReference type="Proteomes" id="UP001364764"/>
    </source>
</evidence>
<reference evidence="2 3" key="1">
    <citation type="submission" date="2024-02" db="EMBL/GenBank/DDBJ databases">
        <title>Complete sequences of two Paenibacillus sp. strains and one Lysinibacillus strain isolated from the environment on STAA medium highlight biotechnological potential.</title>
        <authorList>
            <person name="Attere S.A."/>
            <person name="Piche L.C."/>
            <person name="Intertaglia L."/>
            <person name="Lami R."/>
            <person name="Charette S.J."/>
            <person name="Vincent A.T."/>
        </authorList>
    </citation>
    <scope>NUCLEOTIDE SEQUENCE [LARGE SCALE GENOMIC DNA]</scope>
    <source>
        <strain evidence="2 3">Y5S-7</strain>
    </source>
</reference>
<evidence type="ECO:0008006" key="4">
    <source>
        <dbReference type="Google" id="ProtNLM"/>
    </source>
</evidence>
<dbReference type="EMBL" id="CP145892">
    <property type="protein sequence ID" value="WWP22130.1"/>
    <property type="molecule type" value="Genomic_DNA"/>
</dbReference>
<sequence>MNETVTRPMEIAGKEDHMRSDKFTPYLSFIGFGLVILTLSVHISFKLGIEKGLEEGSLMLLSVANAVLLVYPLAWGVFAILEFYMFWKEKQNMKSKLEHGKMNKEDYLDQIKKVKTSLGINISYIVILLFQLGYVIINWDEVNV</sequence>
<dbReference type="GeneID" id="93475429"/>
<evidence type="ECO:0000313" key="2">
    <source>
        <dbReference type="EMBL" id="WWP22130.1"/>
    </source>
</evidence>